<dbReference type="PANTHER" id="PTHR43566:SF2">
    <property type="entry name" value="DUF4143 DOMAIN-CONTAINING PROTEIN"/>
    <property type="match status" value="1"/>
</dbReference>
<evidence type="ECO:0000313" key="4">
    <source>
        <dbReference type="Proteomes" id="UP000029040"/>
    </source>
</evidence>
<accession>A0A087CQW3</accession>
<dbReference type="EMBL" id="JGZM01000008">
    <property type="protein sequence ID" value="KFI85663.1"/>
    <property type="molecule type" value="Genomic_DNA"/>
</dbReference>
<proteinExistence type="predicted"/>
<dbReference type="SUPFAM" id="SSF52540">
    <property type="entry name" value="P-loop containing nucleoside triphosphate hydrolases"/>
    <property type="match status" value="1"/>
</dbReference>
<dbReference type="PANTHER" id="PTHR43566">
    <property type="entry name" value="CONSERVED PROTEIN"/>
    <property type="match status" value="1"/>
</dbReference>
<reference evidence="3 4" key="1">
    <citation type="submission" date="2014-03" db="EMBL/GenBank/DDBJ databases">
        <title>Genomics of Bifidobacteria.</title>
        <authorList>
            <person name="Ventura M."/>
            <person name="Milani C."/>
            <person name="Lugli G.A."/>
        </authorList>
    </citation>
    <scope>NUCLEOTIDE SEQUENCE [LARGE SCALE GENOMIC DNA]</scope>
    <source>
        <strain evidence="3 4">LMG 14934</strain>
    </source>
</reference>
<dbReference type="Pfam" id="PF13173">
    <property type="entry name" value="AAA_14"/>
    <property type="match status" value="1"/>
</dbReference>
<name>A0A087CQW3_9BIFI</name>
<evidence type="ECO:0000259" key="2">
    <source>
        <dbReference type="Pfam" id="PF13635"/>
    </source>
</evidence>
<protein>
    <submittedName>
        <fullName evidence="3">AAA domain protein</fullName>
    </submittedName>
</protein>
<evidence type="ECO:0000313" key="3">
    <source>
        <dbReference type="EMBL" id="KFI85663.1"/>
    </source>
</evidence>
<feature type="domain" description="DUF4143" evidence="2">
    <location>
        <begin position="175"/>
        <end position="335"/>
    </location>
</feature>
<feature type="domain" description="AAA" evidence="1">
    <location>
        <begin position="19"/>
        <end position="135"/>
    </location>
</feature>
<sequence length="388" mass="43093">MIIPRAMAQLASRMAGWFPVVSVTGPRQSGKSTLVREVFPDYEYVNLEDPNLRAVAAEDPVGFIRNRAPHLVVDEAQYVPDLFSMIQVVSDENGTPGQYILSGSQNFLLLKSITQSLAGRVGLLKLLPLSCAELLGGGISSGVDEFMIRGGYPRLYDVDMDADIFFEAYISTYVERDVAGYLDVRDVAAFRTVLRLCASNAGNLINYSNLARDADVGFRTVKSWMSILESSYIVFPLEPWHSNLGKRLTKTPKLYFYDTGLLCHLLGIRTVPQLLSHPMLGAVFENLIVSETAKRYLNRGKNPELYFYRDDSKREIDLLDFTDPNNRLAIEIKSSQTYHGRYGKTLVDVGDMLGVPADGRMVVYRGDVGLQANGFAVITAADYIGQSV</sequence>
<organism evidence="3 4">
    <name type="scientific">Bifidobacterium pullorum subsp. saeculare DSM 6531 = LMG 14934</name>
    <dbReference type="NCBI Taxonomy" id="1437611"/>
    <lineage>
        <taxon>Bacteria</taxon>
        <taxon>Bacillati</taxon>
        <taxon>Actinomycetota</taxon>
        <taxon>Actinomycetes</taxon>
        <taxon>Bifidobacteriales</taxon>
        <taxon>Bifidobacteriaceae</taxon>
        <taxon>Bifidobacterium</taxon>
    </lineage>
</organism>
<dbReference type="Proteomes" id="UP000029040">
    <property type="component" value="Unassembled WGS sequence"/>
</dbReference>
<dbReference type="InterPro" id="IPR027417">
    <property type="entry name" value="P-loop_NTPase"/>
</dbReference>
<dbReference type="InterPro" id="IPR025420">
    <property type="entry name" value="DUF4143"/>
</dbReference>
<dbReference type="Pfam" id="PF13635">
    <property type="entry name" value="DUF4143"/>
    <property type="match status" value="1"/>
</dbReference>
<comment type="caution">
    <text evidence="3">The sequence shown here is derived from an EMBL/GenBank/DDBJ whole genome shotgun (WGS) entry which is preliminary data.</text>
</comment>
<gene>
    <name evidence="3" type="ORF">BSAE_1525</name>
</gene>
<dbReference type="InterPro" id="IPR041682">
    <property type="entry name" value="AAA_14"/>
</dbReference>
<evidence type="ECO:0000259" key="1">
    <source>
        <dbReference type="Pfam" id="PF13173"/>
    </source>
</evidence>
<dbReference type="AlphaFoldDB" id="A0A087CQW3"/>
<dbReference type="RefSeq" id="WP_033508999.1">
    <property type="nucleotide sequence ID" value="NZ_JDTM01000004.1"/>
</dbReference>